<dbReference type="Proteomes" id="UP000663720">
    <property type="component" value="Chromosome"/>
</dbReference>
<dbReference type="InterPro" id="IPR002104">
    <property type="entry name" value="Integrase_catalytic"/>
</dbReference>
<dbReference type="KEGG" id="dli:dnl_62000"/>
<evidence type="ECO:0000259" key="6">
    <source>
        <dbReference type="PROSITE" id="PS51898"/>
    </source>
</evidence>
<dbReference type="PROSITE" id="PS51900">
    <property type="entry name" value="CB"/>
    <property type="match status" value="1"/>
</dbReference>
<dbReference type="PANTHER" id="PTHR30349">
    <property type="entry name" value="PHAGE INTEGRASE-RELATED"/>
    <property type="match status" value="1"/>
</dbReference>
<dbReference type="InterPro" id="IPR010998">
    <property type="entry name" value="Integrase_recombinase_N"/>
</dbReference>
<keyword evidence="4" id="KW-0233">DNA recombination</keyword>
<feature type="domain" description="Tyr recombinase" evidence="6">
    <location>
        <begin position="188"/>
        <end position="363"/>
    </location>
</feature>
<comment type="similarity">
    <text evidence="1">Belongs to the 'phage' integrase family.</text>
</comment>
<keyword evidence="9" id="KW-1185">Reference proteome</keyword>
<dbReference type="PROSITE" id="PS51898">
    <property type="entry name" value="TYR_RECOMBINASE"/>
    <property type="match status" value="1"/>
</dbReference>
<dbReference type="GO" id="GO:0003677">
    <property type="term" value="F:DNA binding"/>
    <property type="evidence" value="ECO:0007669"/>
    <property type="project" value="UniProtKB-UniRule"/>
</dbReference>
<evidence type="ECO:0000256" key="5">
    <source>
        <dbReference type="PROSITE-ProRule" id="PRU01248"/>
    </source>
</evidence>
<gene>
    <name evidence="8" type="ORF">dnl_62000</name>
</gene>
<keyword evidence="3 5" id="KW-0238">DNA-binding</keyword>
<reference evidence="8" key="1">
    <citation type="journal article" date="2021" name="Microb. Physiol.">
        <title>Proteogenomic Insights into the Physiology of Marine, Sulfate-Reducing, Filamentous Desulfonema limicola and Desulfonema magnum.</title>
        <authorList>
            <person name="Schnaars V."/>
            <person name="Wohlbrand L."/>
            <person name="Scheve S."/>
            <person name="Hinrichs C."/>
            <person name="Reinhardt R."/>
            <person name="Rabus R."/>
        </authorList>
    </citation>
    <scope>NUCLEOTIDE SEQUENCE</scope>
    <source>
        <strain evidence="8">5ac10</strain>
    </source>
</reference>
<evidence type="ECO:0000256" key="1">
    <source>
        <dbReference type="ARBA" id="ARBA00008857"/>
    </source>
</evidence>
<dbReference type="InterPro" id="IPR050090">
    <property type="entry name" value="Tyrosine_recombinase_XerCD"/>
</dbReference>
<evidence type="ECO:0000256" key="2">
    <source>
        <dbReference type="ARBA" id="ARBA00022908"/>
    </source>
</evidence>
<dbReference type="Gene3D" id="1.10.150.130">
    <property type="match status" value="1"/>
</dbReference>
<dbReference type="InterPro" id="IPR044068">
    <property type="entry name" value="CB"/>
</dbReference>
<dbReference type="GO" id="GO:0015074">
    <property type="term" value="P:DNA integration"/>
    <property type="evidence" value="ECO:0007669"/>
    <property type="project" value="UniProtKB-KW"/>
</dbReference>
<evidence type="ECO:0000256" key="3">
    <source>
        <dbReference type="ARBA" id="ARBA00023125"/>
    </source>
</evidence>
<evidence type="ECO:0000259" key="7">
    <source>
        <dbReference type="PROSITE" id="PS51900"/>
    </source>
</evidence>
<sequence>MAILIYCSKCNLFYSRKNNKCSNCGLSLTNSKKFRINVSTPNGSRITKTVEGNLTLARRVEAKIKTEVMQQKHLGIRKAPLLSEIWEKYAIWAKENKKSWRHDIGRWKKHVSPHIKGKRMDKIYPSDIEIIIKKMIKDPDNMKMKHAPATKKQVLVLIRRVYNWAIQLEYYTGSNPAKKIQPPKVQNQVTECLNKDEIEKLLNTLELWPNQLGALLVKFSLYTGLRQDEIMGLEWKDVDLENGFISLFDPKGKPATLPLNNEALKIIYEAEKIKPFEGCMYIFPNQFGERRVSFYKIWSRIRDAAGLSKTFRFHGLRHTFASYLASSGEVDLYTLQKLLNHQSPQMTQRYAHLLDETLRRGAGVADKVFNNINAEL</sequence>
<dbReference type="AlphaFoldDB" id="A0A975BES9"/>
<name>A0A975BES9_9BACT</name>
<organism evidence="8 9">
    <name type="scientific">Desulfonema limicola</name>
    <dbReference type="NCBI Taxonomy" id="45656"/>
    <lineage>
        <taxon>Bacteria</taxon>
        <taxon>Pseudomonadati</taxon>
        <taxon>Thermodesulfobacteriota</taxon>
        <taxon>Desulfobacteria</taxon>
        <taxon>Desulfobacterales</taxon>
        <taxon>Desulfococcaceae</taxon>
        <taxon>Desulfonema</taxon>
    </lineage>
</organism>
<evidence type="ECO:0000313" key="8">
    <source>
        <dbReference type="EMBL" id="QTA83785.1"/>
    </source>
</evidence>
<proteinExistence type="inferred from homology"/>
<evidence type="ECO:0000313" key="9">
    <source>
        <dbReference type="Proteomes" id="UP000663720"/>
    </source>
</evidence>
<dbReference type="Pfam" id="PF00589">
    <property type="entry name" value="Phage_integrase"/>
    <property type="match status" value="1"/>
</dbReference>
<dbReference type="InterPro" id="IPR013762">
    <property type="entry name" value="Integrase-like_cat_sf"/>
</dbReference>
<dbReference type="PANTHER" id="PTHR30349:SF64">
    <property type="entry name" value="PROPHAGE INTEGRASE INTD-RELATED"/>
    <property type="match status" value="1"/>
</dbReference>
<dbReference type="InterPro" id="IPR011010">
    <property type="entry name" value="DNA_brk_join_enz"/>
</dbReference>
<feature type="domain" description="Core-binding (CB)" evidence="7">
    <location>
        <begin position="76"/>
        <end position="166"/>
    </location>
</feature>
<dbReference type="SUPFAM" id="SSF56349">
    <property type="entry name" value="DNA breaking-rejoining enzymes"/>
    <property type="match status" value="1"/>
</dbReference>
<accession>A0A975BES9</accession>
<dbReference type="Gene3D" id="1.10.443.10">
    <property type="entry name" value="Intergrase catalytic core"/>
    <property type="match status" value="1"/>
</dbReference>
<protein>
    <submittedName>
        <fullName evidence="8">Integrase family protein</fullName>
    </submittedName>
</protein>
<dbReference type="EMBL" id="CP061799">
    <property type="protein sequence ID" value="QTA83785.1"/>
    <property type="molecule type" value="Genomic_DNA"/>
</dbReference>
<dbReference type="RefSeq" id="WP_207689582.1">
    <property type="nucleotide sequence ID" value="NZ_CP061799.1"/>
</dbReference>
<evidence type="ECO:0000256" key="4">
    <source>
        <dbReference type="ARBA" id="ARBA00023172"/>
    </source>
</evidence>
<dbReference type="GO" id="GO:0006310">
    <property type="term" value="P:DNA recombination"/>
    <property type="evidence" value="ECO:0007669"/>
    <property type="project" value="UniProtKB-KW"/>
</dbReference>
<keyword evidence="2" id="KW-0229">DNA integration</keyword>
<dbReference type="CDD" id="cd00796">
    <property type="entry name" value="INT_Rci_Hp1_C"/>
    <property type="match status" value="1"/>
</dbReference>